<sequence>MLFENQKNMKKIVLLCALALGAHSLSAQKKAVDESAYQSWQRINSKALSYNGKWMLYNTVFQDEEKENKKQIIIQEAPKGKRLVLENISDLKFIGKKDWIQYSKNDSTLLQNLKTGVKKLWKSKHYTNALDGTDFLYYTRPETPKGKFFLQRLVCYNLESNDSTFVSNIKSSRFLKNKSIVYVQIEKDQVFLKHGTIGGKQETIYSGKASDFGDFQINDKENGGSFTLKGNSSSDFNVVYSFNLNNNSTKISFNYDDIKLGESGYSISKTAYGLNENTRFITLLVNSNKRPENTQIAKSNIEIWRSNQGTMERRQELLRNTKTLPSEQKFIYDIQNKKVIKIASTGEFDQVLIPESGNFKGVFAIDKKPYAVEVDWTFNERNDVYWIDASTGKTTKLLSGIFGSPTWNPQGTFAVMYDEKQKIWTVFATDSMQFKNISSQIPYSVSDENVDMKSAYSAYGIAGWLNNGNTVVLYDQFDLWAIDLTNQKKAYSLTQGYGRKNNVELRYNETGFIGDLDTKKSITFIGFNIKSKSKGVYKLANNSTITKVFANADYNVRIEAVSGDNSSVLFSKESYTIFPDLWWCTANFGSQSKMTDINPQQKDYAWGTAKILTWKSFNGKENQGNLYLPDNYDNKKKYPVIVHFYEKHTTDFNAYQLPEVSSSNINIPSYLSRGYIVFQPDVHYVYGDVGNSVYNDVMSGVEYLIANGITEKGKIGIQGHSFGGYETSFLTTKTDLFTCAIVGSGVSNFTANYPVMRSNGISTMFKYEADQYRMGSSMHDNLDGYIKNSPLFAAKNIKTPILIFHNDNDRAVPYQEGQSLFFALRRLGKPALLVNYKKEGHTLDDASNRKDWTLKMQQYFDYYLKGATKPDWM</sequence>
<dbReference type="PANTHER" id="PTHR42776:SF27">
    <property type="entry name" value="DIPEPTIDYL PEPTIDASE FAMILY MEMBER 6"/>
    <property type="match status" value="1"/>
</dbReference>
<dbReference type="AlphaFoldDB" id="A0A1I1SPM8"/>
<dbReference type="STRING" id="739143.SAMN05216297_108157"/>
<evidence type="ECO:0000259" key="3">
    <source>
        <dbReference type="Pfam" id="PF00326"/>
    </source>
</evidence>
<dbReference type="Pfam" id="PF00326">
    <property type="entry name" value="Peptidase_S9"/>
    <property type="match status" value="1"/>
</dbReference>
<dbReference type="Proteomes" id="UP000199672">
    <property type="component" value="Unassembled WGS sequence"/>
</dbReference>
<dbReference type="Gene3D" id="3.40.50.1820">
    <property type="entry name" value="alpha/beta hydrolase"/>
    <property type="match status" value="1"/>
</dbReference>
<dbReference type="GO" id="GO:0004252">
    <property type="term" value="F:serine-type endopeptidase activity"/>
    <property type="evidence" value="ECO:0007669"/>
    <property type="project" value="TreeGrafter"/>
</dbReference>
<protein>
    <submittedName>
        <fullName evidence="4">Prolyl oligopeptidase family protein</fullName>
    </submittedName>
</protein>
<dbReference type="InterPro" id="IPR029058">
    <property type="entry name" value="AB_hydrolase_fold"/>
</dbReference>
<dbReference type="SUPFAM" id="SSF82171">
    <property type="entry name" value="DPP6 N-terminal domain-like"/>
    <property type="match status" value="1"/>
</dbReference>
<feature type="signal peptide" evidence="2">
    <location>
        <begin position="1"/>
        <end position="27"/>
    </location>
</feature>
<dbReference type="InterPro" id="IPR001375">
    <property type="entry name" value="Peptidase_S9_cat"/>
</dbReference>
<evidence type="ECO:0000313" key="5">
    <source>
        <dbReference type="Proteomes" id="UP000199672"/>
    </source>
</evidence>
<name>A0A1I1SPM8_9FLAO</name>
<dbReference type="PANTHER" id="PTHR42776">
    <property type="entry name" value="SERINE PEPTIDASE S9 FAMILY MEMBER"/>
    <property type="match status" value="1"/>
</dbReference>
<evidence type="ECO:0000256" key="2">
    <source>
        <dbReference type="SAM" id="SignalP"/>
    </source>
</evidence>
<organism evidence="4 5">
    <name type="scientific">Flavobacterium phragmitis</name>
    <dbReference type="NCBI Taxonomy" id="739143"/>
    <lineage>
        <taxon>Bacteria</taxon>
        <taxon>Pseudomonadati</taxon>
        <taxon>Bacteroidota</taxon>
        <taxon>Flavobacteriia</taxon>
        <taxon>Flavobacteriales</taxon>
        <taxon>Flavobacteriaceae</taxon>
        <taxon>Flavobacterium</taxon>
    </lineage>
</organism>
<feature type="chain" id="PRO_5011464005" evidence="2">
    <location>
        <begin position="28"/>
        <end position="873"/>
    </location>
</feature>
<keyword evidence="1" id="KW-0378">Hydrolase</keyword>
<evidence type="ECO:0000256" key="1">
    <source>
        <dbReference type="ARBA" id="ARBA00022801"/>
    </source>
</evidence>
<evidence type="ECO:0000313" key="4">
    <source>
        <dbReference type="EMBL" id="SFD48396.1"/>
    </source>
</evidence>
<gene>
    <name evidence="4" type="ORF">SAMN05216297_108157</name>
</gene>
<keyword evidence="2" id="KW-0732">Signal</keyword>
<feature type="domain" description="Peptidase S9 prolyl oligopeptidase catalytic" evidence="3">
    <location>
        <begin position="684"/>
        <end position="865"/>
    </location>
</feature>
<dbReference type="GO" id="GO:0006508">
    <property type="term" value="P:proteolysis"/>
    <property type="evidence" value="ECO:0007669"/>
    <property type="project" value="InterPro"/>
</dbReference>
<reference evidence="5" key="1">
    <citation type="submission" date="2016-10" db="EMBL/GenBank/DDBJ databases">
        <authorList>
            <person name="Varghese N."/>
            <person name="Submissions S."/>
        </authorList>
    </citation>
    <scope>NUCLEOTIDE SEQUENCE [LARGE SCALE GENOMIC DNA]</scope>
    <source>
        <strain evidence="5">CGMCC 1.10370</strain>
    </source>
</reference>
<keyword evidence="5" id="KW-1185">Reference proteome</keyword>
<dbReference type="SUPFAM" id="SSF53474">
    <property type="entry name" value="alpha/beta-Hydrolases"/>
    <property type="match status" value="1"/>
</dbReference>
<dbReference type="EMBL" id="FOMH01000008">
    <property type="protein sequence ID" value="SFD48396.1"/>
    <property type="molecule type" value="Genomic_DNA"/>
</dbReference>
<accession>A0A1I1SPM8</accession>
<proteinExistence type="predicted"/>